<dbReference type="GO" id="GO:0005829">
    <property type="term" value="C:cytosol"/>
    <property type="evidence" value="ECO:0007669"/>
    <property type="project" value="TreeGrafter"/>
</dbReference>
<dbReference type="Proteomes" id="UP000033452">
    <property type="component" value="Unassembled WGS sequence"/>
</dbReference>
<evidence type="ECO:0000256" key="1">
    <source>
        <dbReference type="ARBA" id="ARBA00006252"/>
    </source>
</evidence>
<name>A0A0F4QRC5_9GAMM</name>
<gene>
    <name evidence="4" type="ORF">TW77_08385</name>
</gene>
<dbReference type="RefSeq" id="WP_046004505.1">
    <property type="nucleotide sequence ID" value="NZ_JXYA01000016.1"/>
</dbReference>
<dbReference type="Pfam" id="PF02525">
    <property type="entry name" value="Flavodoxin_2"/>
    <property type="match status" value="1"/>
</dbReference>
<evidence type="ECO:0000256" key="2">
    <source>
        <dbReference type="ARBA" id="ARBA00023002"/>
    </source>
</evidence>
<accession>A0A0F4QRC5</accession>
<sequence>MKKVLLLNGNPKQNSFTHRLSSEYQHHAEKSATVRRFNLSDMNFDPNLTYGYDEVQALEACLSDFIEALVWAEHIVIVAPVWWGGLPAKLKGLLDRGFLPGTAFSYQDDCASVVQLLTGKTARVILTMDAPQEFAEQQSRPVLEQLGLYTLEFCGINKAEVTLFGSVILSDESLRTSWLDEVQTLGMSVT</sequence>
<dbReference type="InterPro" id="IPR029039">
    <property type="entry name" value="Flavoprotein-like_sf"/>
</dbReference>
<evidence type="ECO:0000313" key="4">
    <source>
        <dbReference type="EMBL" id="KJZ10228.1"/>
    </source>
</evidence>
<comment type="caution">
    <text evidence="4">The sequence shown here is derived from an EMBL/GenBank/DDBJ whole genome shotgun (WGS) entry which is preliminary data.</text>
</comment>
<protein>
    <submittedName>
        <fullName evidence="4">Oxidoreductase</fullName>
    </submittedName>
</protein>
<reference evidence="4 5" key="1">
    <citation type="journal article" date="2015" name="BMC Genomics">
        <title>Genome mining reveals unlocked bioactive potential of marine Gram-negative bacteria.</title>
        <authorList>
            <person name="Machado H."/>
            <person name="Sonnenschein E.C."/>
            <person name="Melchiorsen J."/>
            <person name="Gram L."/>
        </authorList>
    </citation>
    <scope>NUCLEOTIDE SEQUENCE [LARGE SCALE GENOMIC DNA]</scope>
    <source>
        <strain evidence="4 5">S2471</strain>
    </source>
</reference>
<keyword evidence="5" id="KW-1185">Reference proteome</keyword>
<dbReference type="SUPFAM" id="SSF52218">
    <property type="entry name" value="Flavoproteins"/>
    <property type="match status" value="1"/>
</dbReference>
<keyword evidence="2" id="KW-0560">Oxidoreductase</keyword>
<proteinExistence type="inferred from homology"/>
<comment type="similarity">
    <text evidence="1">Belongs to the NAD(P)H dehydrogenase (quinone) family.</text>
</comment>
<dbReference type="GO" id="GO:0003955">
    <property type="term" value="F:NAD(P)H dehydrogenase (quinone) activity"/>
    <property type="evidence" value="ECO:0007669"/>
    <property type="project" value="TreeGrafter"/>
</dbReference>
<feature type="domain" description="Flavodoxin-like fold" evidence="3">
    <location>
        <begin position="2"/>
        <end position="166"/>
    </location>
</feature>
<organism evidence="4 5">
    <name type="scientific">Pseudoalteromonas rubra</name>
    <dbReference type="NCBI Taxonomy" id="43658"/>
    <lineage>
        <taxon>Bacteria</taxon>
        <taxon>Pseudomonadati</taxon>
        <taxon>Pseudomonadota</taxon>
        <taxon>Gammaproteobacteria</taxon>
        <taxon>Alteromonadales</taxon>
        <taxon>Pseudoalteromonadaceae</taxon>
        <taxon>Pseudoalteromonas</taxon>
    </lineage>
</organism>
<dbReference type="PATRIC" id="fig|43658.5.peg.1761"/>
<evidence type="ECO:0000313" key="5">
    <source>
        <dbReference type="Proteomes" id="UP000033452"/>
    </source>
</evidence>
<dbReference type="InterPro" id="IPR051545">
    <property type="entry name" value="NAD(P)H_dehydrogenase_qn"/>
</dbReference>
<dbReference type="InterPro" id="IPR003680">
    <property type="entry name" value="Flavodoxin_fold"/>
</dbReference>
<dbReference type="AlphaFoldDB" id="A0A0F4QRC5"/>
<evidence type="ECO:0000259" key="3">
    <source>
        <dbReference type="Pfam" id="PF02525"/>
    </source>
</evidence>
<dbReference type="Gene3D" id="3.40.50.360">
    <property type="match status" value="1"/>
</dbReference>
<dbReference type="EMBL" id="JXYA01000016">
    <property type="protein sequence ID" value="KJZ10228.1"/>
    <property type="molecule type" value="Genomic_DNA"/>
</dbReference>
<dbReference type="OrthoDB" id="9798454at2"/>
<dbReference type="PANTHER" id="PTHR10204">
    <property type="entry name" value="NAD P H OXIDOREDUCTASE-RELATED"/>
    <property type="match status" value="1"/>
</dbReference>
<dbReference type="PANTHER" id="PTHR10204:SF34">
    <property type="entry name" value="NAD(P)H DEHYDROGENASE [QUINONE] 1 ISOFORM 1"/>
    <property type="match status" value="1"/>
</dbReference>